<gene>
    <name evidence="1" type="ORF">FEM48_Zijuj02G0142600</name>
</gene>
<proteinExistence type="predicted"/>
<sequence>MFLRFPLKPFLGVFVWSEQVSKFGSGCLSETERAPQNPLWCGEGRGKQESSMACLLSLGFYVPPSAPPHTFFKETYPMKSVLGGLSNQPIHRTGFLLCSFVSQLLSICLILNGRSSSLDIGSFTQTGPQAALFKLTLLIAFAATKLSISCTIHRAISSLNQSYWQLSTPSRSHCEIVCCHMNLDPCTHMIIAGYWVGPDIDDGWGYVEAFINPIT</sequence>
<reference evidence="1" key="1">
    <citation type="journal article" date="2021" name="Front. Plant Sci.">
        <title>Chromosome-Scale Genome Assembly for Chinese Sour Jujube and Insights Into Its Genome Evolution and Domestication Signature.</title>
        <authorList>
            <person name="Shen L.-Y."/>
            <person name="Luo H."/>
            <person name="Wang X.-L."/>
            <person name="Wang X.-M."/>
            <person name="Qiu X.-J."/>
            <person name="Liu H."/>
            <person name="Zhou S.-S."/>
            <person name="Jia K.-H."/>
            <person name="Nie S."/>
            <person name="Bao Y.-T."/>
            <person name="Zhang R.-G."/>
            <person name="Yun Q.-Z."/>
            <person name="Chai Y.-H."/>
            <person name="Lu J.-Y."/>
            <person name="Li Y."/>
            <person name="Zhao S.-W."/>
            <person name="Mao J.-F."/>
            <person name="Jia S.-G."/>
            <person name="Mao Y.-M."/>
        </authorList>
    </citation>
    <scope>NUCLEOTIDE SEQUENCE</scope>
    <source>
        <strain evidence="1">AT0</strain>
        <tissue evidence="1">Leaf</tissue>
    </source>
</reference>
<evidence type="ECO:0000313" key="1">
    <source>
        <dbReference type="EMBL" id="KAH7543055.1"/>
    </source>
</evidence>
<protein>
    <submittedName>
        <fullName evidence="1">Uncharacterized protein</fullName>
    </submittedName>
</protein>
<evidence type="ECO:0000313" key="2">
    <source>
        <dbReference type="Proteomes" id="UP000813462"/>
    </source>
</evidence>
<comment type="caution">
    <text evidence="1">The sequence shown here is derived from an EMBL/GenBank/DDBJ whole genome shotgun (WGS) entry which is preliminary data.</text>
</comment>
<dbReference type="EMBL" id="JAEACU010000002">
    <property type="protein sequence ID" value="KAH7543055.1"/>
    <property type="molecule type" value="Genomic_DNA"/>
</dbReference>
<dbReference type="AlphaFoldDB" id="A0A978VW60"/>
<accession>A0A978VW60</accession>
<organism evidence="1 2">
    <name type="scientific">Ziziphus jujuba var. spinosa</name>
    <dbReference type="NCBI Taxonomy" id="714518"/>
    <lineage>
        <taxon>Eukaryota</taxon>
        <taxon>Viridiplantae</taxon>
        <taxon>Streptophyta</taxon>
        <taxon>Embryophyta</taxon>
        <taxon>Tracheophyta</taxon>
        <taxon>Spermatophyta</taxon>
        <taxon>Magnoliopsida</taxon>
        <taxon>eudicotyledons</taxon>
        <taxon>Gunneridae</taxon>
        <taxon>Pentapetalae</taxon>
        <taxon>rosids</taxon>
        <taxon>fabids</taxon>
        <taxon>Rosales</taxon>
        <taxon>Rhamnaceae</taxon>
        <taxon>Paliureae</taxon>
        <taxon>Ziziphus</taxon>
    </lineage>
</organism>
<name>A0A978VW60_ZIZJJ</name>
<dbReference type="Proteomes" id="UP000813462">
    <property type="component" value="Unassembled WGS sequence"/>
</dbReference>